<evidence type="ECO:0000256" key="1">
    <source>
        <dbReference type="SAM" id="MobiDB-lite"/>
    </source>
</evidence>
<feature type="compositionally biased region" description="Basic and acidic residues" evidence="1">
    <location>
        <begin position="90"/>
        <end position="101"/>
    </location>
</feature>
<keyword evidence="3" id="KW-1185">Reference proteome</keyword>
<dbReference type="EMBL" id="BSYO01000015">
    <property type="protein sequence ID" value="GMH15632.1"/>
    <property type="molecule type" value="Genomic_DNA"/>
</dbReference>
<name>A0AAD3SSF9_NEPGR</name>
<dbReference type="AlphaFoldDB" id="A0AAD3SSF9"/>
<reference evidence="2" key="1">
    <citation type="submission" date="2023-05" db="EMBL/GenBank/DDBJ databases">
        <title>Nepenthes gracilis genome sequencing.</title>
        <authorList>
            <person name="Fukushima K."/>
        </authorList>
    </citation>
    <scope>NUCLEOTIDE SEQUENCE</scope>
    <source>
        <strain evidence="2">SING2019-196</strain>
    </source>
</reference>
<proteinExistence type="predicted"/>
<dbReference type="Proteomes" id="UP001279734">
    <property type="component" value="Unassembled WGS sequence"/>
</dbReference>
<gene>
    <name evidence="2" type="ORF">Nepgr_017473</name>
</gene>
<protein>
    <submittedName>
        <fullName evidence="2">Uncharacterized protein</fullName>
    </submittedName>
</protein>
<sequence length="101" mass="11929">MKHRCGDAKWRPHADMQHHQNKHLWLHIEFDCTPSSAHHQGGTMTRHLHKEQETPCMFTIKLQRQRSHQKYLDPPEHQAPPRPISSHGPAPREESREPLDE</sequence>
<feature type="region of interest" description="Disordered" evidence="1">
    <location>
        <begin position="61"/>
        <end position="101"/>
    </location>
</feature>
<evidence type="ECO:0000313" key="3">
    <source>
        <dbReference type="Proteomes" id="UP001279734"/>
    </source>
</evidence>
<organism evidence="2 3">
    <name type="scientific">Nepenthes gracilis</name>
    <name type="common">Slender pitcher plant</name>
    <dbReference type="NCBI Taxonomy" id="150966"/>
    <lineage>
        <taxon>Eukaryota</taxon>
        <taxon>Viridiplantae</taxon>
        <taxon>Streptophyta</taxon>
        <taxon>Embryophyta</taxon>
        <taxon>Tracheophyta</taxon>
        <taxon>Spermatophyta</taxon>
        <taxon>Magnoliopsida</taxon>
        <taxon>eudicotyledons</taxon>
        <taxon>Gunneridae</taxon>
        <taxon>Pentapetalae</taxon>
        <taxon>Caryophyllales</taxon>
        <taxon>Nepenthaceae</taxon>
        <taxon>Nepenthes</taxon>
    </lineage>
</organism>
<evidence type="ECO:0000313" key="2">
    <source>
        <dbReference type="EMBL" id="GMH15632.1"/>
    </source>
</evidence>
<accession>A0AAD3SSF9</accession>
<comment type="caution">
    <text evidence="2">The sequence shown here is derived from an EMBL/GenBank/DDBJ whole genome shotgun (WGS) entry which is preliminary data.</text>
</comment>